<accession>A0ABT5B314</accession>
<dbReference type="EMBL" id="JAQNDN010000004">
    <property type="protein sequence ID" value="MDC0668499.1"/>
    <property type="molecule type" value="Genomic_DNA"/>
</dbReference>
<evidence type="ECO:0000256" key="1">
    <source>
        <dbReference type="SAM" id="SignalP"/>
    </source>
</evidence>
<evidence type="ECO:0000313" key="2">
    <source>
        <dbReference type="EMBL" id="MDC0668499.1"/>
    </source>
</evidence>
<evidence type="ECO:0008006" key="4">
    <source>
        <dbReference type="Google" id="ProtNLM"/>
    </source>
</evidence>
<keyword evidence="1" id="KW-0732">Signal</keyword>
<feature type="chain" id="PRO_5047176675" description="PQQ-like domain-containing protein" evidence="1">
    <location>
        <begin position="21"/>
        <end position="483"/>
    </location>
</feature>
<protein>
    <recommendedName>
        <fullName evidence="4">PQQ-like domain-containing protein</fullName>
    </recommendedName>
</protein>
<reference evidence="2 3" key="1">
    <citation type="submission" date="2022-11" db="EMBL/GenBank/DDBJ databases">
        <title>Minimal conservation of predation-associated metabolite biosynthetic gene clusters underscores biosynthetic potential of Myxococcota including descriptions for ten novel species: Archangium lansinium sp. nov., Myxococcus landrumus sp. nov., Nannocystis bai.</title>
        <authorList>
            <person name="Ahearne A."/>
            <person name="Stevens C."/>
            <person name="Dowd S."/>
        </authorList>
    </citation>
    <scope>NUCLEOTIDE SEQUENCE [LARGE SCALE GENOMIC DNA]</scope>
    <source>
        <strain evidence="2 3">NCELM</strain>
    </source>
</reference>
<proteinExistence type="predicted"/>
<organism evidence="2 3">
    <name type="scientific">Nannocystis radixulma</name>
    <dbReference type="NCBI Taxonomy" id="2995305"/>
    <lineage>
        <taxon>Bacteria</taxon>
        <taxon>Pseudomonadati</taxon>
        <taxon>Myxococcota</taxon>
        <taxon>Polyangia</taxon>
        <taxon>Nannocystales</taxon>
        <taxon>Nannocystaceae</taxon>
        <taxon>Nannocystis</taxon>
    </lineage>
</organism>
<dbReference type="RefSeq" id="WP_271997680.1">
    <property type="nucleotide sequence ID" value="NZ_JAQNDN010000004.1"/>
</dbReference>
<dbReference type="Proteomes" id="UP001217838">
    <property type="component" value="Unassembled WGS sequence"/>
</dbReference>
<evidence type="ECO:0000313" key="3">
    <source>
        <dbReference type="Proteomes" id="UP001217838"/>
    </source>
</evidence>
<feature type="signal peptide" evidence="1">
    <location>
        <begin position="1"/>
        <end position="20"/>
    </location>
</feature>
<keyword evidence="3" id="KW-1185">Reference proteome</keyword>
<name>A0ABT5B314_9BACT</name>
<sequence length="483" mass="50667">MSVLSRVAHVVLALAASATACVATGPARESSEPEIARPGGVAEAECPAHQGSVEPRALIATIADANGPAVSLGVHDRTGAKVAELLPSDGEGSATWRAFTGQRTLELGSPASLRERWSYRVQLPVDAIEGAPAPATSTTILLAARRGDGPQQVLGREPAGQQRFALTIDARWRELSPSPGGAYVFAGDGADQGAVFEAASGRTLWQGALVGGAFTDDDSAFVHVGADARHDVAIQPLPGGPPQVVAQPSALFTIAEPGAVHGPGASFLVPVSSTAHGLIFRVQGDVTFGTFLFVLADGRFHALAGPPVRFAHERLLALEDGGAVVVFSRHFTDGPRKHEAPTIFAHDLRTGERTTRPAPRERDQAALRERVEPFLGRSAGVDGWLLNARTVEAGGQRLIVGSLEWGLNPIPASQPDPGIVVLREDGTPLALLPVGEVAIDRTGTMLLHETWPHGRQRQVAIVDLRDGARATVDRAIGSAFVYE</sequence>
<dbReference type="PROSITE" id="PS51257">
    <property type="entry name" value="PROKAR_LIPOPROTEIN"/>
    <property type="match status" value="1"/>
</dbReference>
<comment type="caution">
    <text evidence="2">The sequence shown here is derived from an EMBL/GenBank/DDBJ whole genome shotgun (WGS) entry which is preliminary data.</text>
</comment>
<gene>
    <name evidence="2" type="ORF">POL58_12155</name>
</gene>